<evidence type="ECO:0000256" key="3">
    <source>
        <dbReference type="ARBA" id="ARBA00023163"/>
    </source>
</evidence>
<dbReference type="OrthoDB" id="6247875at2759"/>
<evidence type="ECO:0000259" key="5">
    <source>
        <dbReference type="PROSITE" id="PS50118"/>
    </source>
</evidence>
<dbReference type="InterPro" id="IPR050140">
    <property type="entry name" value="SRY-related_HMG-box_TF-like"/>
</dbReference>
<dbReference type="SMART" id="SM00398">
    <property type="entry name" value="HMG"/>
    <property type="match status" value="1"/>
</dbReference>
<keyword evidence="4" id="KW-0539">Nucleus</keyword>
<keyword evidence="3" id="KW-0804">Transcription</keyword>
<keyword evidence="1" id="KW-0805">Transcription regulation</keyword>
<dbReference type="Proteomes" id="UP000503462">
    <property type="component" value="Chromosome 3"/>
</dbReference>
<sequence length="380" mass="42248">MAASSIVIGTANTRFEARRISLDELIDEVYHKLRNRLNDGKSEPAAPFTQIAVSGQDGLKRLKDRLEEAFDLPVTLEINLFANTISAMPVFDSDAEVTATSTTNDSPAISTNKTKIARPQNAFILYRKDWHSVVVAENPHLHNNQISKIIGEKWRNEASAVKDEYKKRAELVKKQHAVLHPDYSYQPRKPCERKKRMTKNKLARLQAEGAIVAPKLTVNTNTRYAMFDAGPEVNDGLLHQFQDAELWPVNRYVTSANTNAAQPQPPVDLMLPPVDTVWNMVGGSRAMDMTSFAIKDCEPMHKMVVVDTSNATACADLIDSHMSAHPGQENISLADVVSAPCGTDGFENEAMRQDDYQQEMSNFFDFDFASGHSSATAVDH</sequence>
<dbReference type="InterPro" id="IPR036910">
    <property type="entry name" value="HMG_box_dom_sf"/>
</dbReference>
<accession>A0A6H0XXA5</accession>
<dbReference type="PROSITE" id="PS50118">
    <property type="entry name" value="HMG_BOX_2"/>
    <property type="match status" value="1"/>
</dbReference>
<dbReference type="InterPro" id="IPR009071">
    <property type="entry name" value="HMG_box_dom"/>
</dbReference>
<dbReference type="CDD" id="cd01389">
    <property type="entry name" value="HMG-box_ROX1-like"/>
    <property type="match status" value="1"/>
</dbReference>
<proteinExistence type="predicted"/>
<evidence type="ECO:0000256" key="4">
    <source>
        <dbReference type="PROSITE-ProRule" id="PRU00267"/>
    </source>
</evidence>
<name>A0A6H0XXA5_9PEZI</name>
<dbReference type="FunFam" id="1.10.30.10:FF:000041">
    <property type="entry name" value="HMG box family protein"/>
    <property type="match status" value="1"/>
</dbReference>
<dbReference type="GO" id="GO:0005634">
    <property type="term" value="C:nucleus"/>
    <property type="evidence" value="ECO:0007669"/>
    <property type="project" value="UniProtKB-UniRule"/>
</dbReference>
<evidence type="ECO:0000313" key="7">
    <source>
        <dbReference type="Proteomes" id="UP000503462"/>
    </source>
</evidence>
<dbReference type="AlphaFoldDB" id="A0A6H0XXA5"/>
<keyword evidence="7" id="KW-1185">Reference proteome</keyword>
<dbReference type="GO" id="GO:0000978">
    <property type="term" value="F:RNA polymerase II cis-regulatory region sequence-specific DNA binding"/>
    <property type="evidence" value="ECO:0007669"/>
    <property type="project" value="TreeGrafter"/>
</dbReference>
<dbReference type="Pfam" id="PF00505">
    <property type="entry name" value="HMG_box"/>
    <property type="match status" value="1"/>
</dbReference>
<dbReference type="PANTHER" id="PTHR10270">
    <property type="entry name" value="SOX TRANSCRIPTION FACTOR"/>
    <property type="match status" value="1"/>
</dbReference>
<dbReference type="GO" id="GO:0030154">
    <property type="term" value="P:cell differentiation"/>
    <property type="evidence" value="ECO:0007669"/>
    <property type="project" value="TreeGrafter"/>
</dbReference>
<dbReference type="GO" id="GO:0001228">
    <property type="term" value="F:DNA-binding transcription activator activity, RNA polymerase II-specific"/>
    <property type="evidence" value="ECO:0007669"/>
    <property type="project" value="TreeGrafter"/>
</dbReference>
<evidence type="ECO:0000256" key="2">
    <source>
        <dbReference type="ARBA" id="ARBA00023125"/>
    </source>
</evidence>
<keyword evidence="2 4" id="KW-0238">DNA-binding</keyword>
<organism evidence="6 7">
    <name type="scientific">Peltaster fructicola</name>
    <dbReference type="NCBI Taxonomy" id="286661"/>
    <lineage>
        <taxon>Eukaryota</taxon>
        <taxon>Fungi</taxon>
        <taxon>Dikarya</taxon>
        <taxon>Ascomycota</taxon>
        <taxon>Pezizomycotina</taxon>
        <taxon>Dothideomycetes</taxon>
        <taxon>Dothideomycetes incertae sedis</taxon>
        <taxon>Peltaster</taxon>
    </lineage>
</organism>
<evidence type="ECO:0000256" key="1">
    <source>
        <dbReference type="ARBA" id="ARBA00023015"/>
    </source>
</evidence>
<dbReference type="Gene3D" id="1.10.30.10">
    <property type="entry name" value="High mobility group box domain"/>
    <property type="match status" value="1"/>
</dbReference>
<feature type="domain" description="HMG box" evidence="5">
    <location>
        <begin position="116"/>
        <end position="184"/>
    </location>
</feature>
<protein>
    <recommendedName>
        <fullName evidence="5">HMG box domain-containing protein</fullName>
    </recommendedName>
</protein>
<evidence type="ECO:0000313" key="6">
    <source>
        <dbReference type="EMBL" id="QIW99294.1"/>
    </source>
</evidence>
<dbReference type="PANTHER" id="PTHR10270:SF161">
    <property type="entry name" value="SEX-DETERMINING REGION Y PROTEIN"/>
    <property type="match status" value="1"/>
</dbReference>
<gene>
    <name evidence="6" type="ORF">AMS68_004812</name>
</gene>
<dbReference type="EMBL" id="CP051141">
    <property type="protein sequence ID" value="QIW99294.1"/>
    <property type="molecule type" value="Genomic_DNA"/>
</dbReference>
<dbReference type="SUPFAM" id="SSF47095">
    <property type="entry name" value="HMG-box"/>
    <property type="match status" value="1"/>
</dbReference>
<feature type="DNA-binding region" description="HMG box" evidence="4">
    <location>
        <begin position="116"/>
        <end position="184"/>
    </location>
</feature>
<reference evidence="6 7" key="1">
    <citation type="journal article" date="2016" name="Sci. Rep.">
        <title>Peltaster fructicola genome reveals evolution from an invasive phytopathogen to an ectophytic parasite.</title>
        <authorList>
            <person name="Xu C."/>
            <person name="Chen H."/>
            <person name="Gleason M.L."/>
            <person name="Xu J.R."/>
            <person name="Liu H."/>
            <person name="Zhang R."/>
            <person name="Sun G."/>
        </authorList>
    </citation>
    <scope>NUCLEOTIDE SEQUENCE [LARGE SCALE GENOMIC DNA]</scope>
    <source>
        <strain evidence="6 7">LNHT1506</strain>
    </source>
</reference>